<evidence type="ECO:0000256" key="4">
    <source>
        <dbReference type="ARBA" id="ARBA00023002"/>
    </source>
</evidence>
<feature type="domain" description="Alcohol dehydrogenase-like C-terminal" evidence="6">
    <location>
        <begin position="222"/>
        <end position="290"/>
    </location>
</feature>
<evidence type="ECO:0000256" key="1">
    <source>
        <dbReference type="ARBA" id="ARBA00001947"/>
    </source>
</evidence>
<dbReference type="InterPro" id="IPR013154">
    <property type="entry name" value="ADH-like_N"/>
</dbReference>
<reference evidence="9" key="1">
    <citation type="journal article" date="2018" name="Nat. Microbiol.">
        <title>Leveraging single-cell genomics to expand the fungal tree of life.</title>
        <authorList>
            <person name="Ahrendt S.R."/>
            <person name="Quandt C.A."/>
            <person name="Ciobanu D."/>
            <person name="Clum A."/>
            <person name="Salamov A."/>
            <person name="Andreopoulos B."/>
            <person name="Cheng J.F."/>
            <person name="Woyke T."/>
            <person name="Pelin A."/>
            <person name="Henrissat B."/>
            <person name="Reynolds N.K."/>
            <person name="Benny G.L."/>
            <person name="Smith M.E."/>
            <person name="James T.Y."/>
            <person name="Grigoriev I.V."/>
        </authorList>
    </citation>
    <scope>NUCLEOTIDE SEQUENCE [LARGE SCALE GENOMIC DNA]</scope>
    <source>
        <strain evidence="9">ATCC 52028</strain>
    </source>
</reference>
<dbReference type="Gene3D" id="3.40.50.720">
    <property type="entry name" value="NAD(P)-binding Rossmann-like Domain"/>
    <property type="match status" value="1"/>
</dbReference>
<keyword evidence="2 5" id="KW-0479">Metal-binding</keyword>
<dbReference type="EMBL" id="ML014147">
    <property type="protein sequence ID" value="RKP02276.1"/>
    <property type="molecule type" value="Genomic_DNA"/>
</dbReference>
<dbReference type="GO" id="GO:0008270">
    <property type="term" value="F:zinc ion binding"/>
    <property type="evidence" value="ECO:0007669"/>
    <property type="project" value="InterPro"/>
</dbReference>
<evidence type="ECO:0008006" key="10">
    <source>
        <dbReference type="Google" id="ProtNLM"/>
    </source>
</evidence>
<dbReference type="OrthoDB" id="3941538at2759"/>
<gene>
    <name evidence="8" type="ORF">CXG81DRAFT_29544</name>
</gene>
<comment type="similarity">
    <text evidence="5">Belongs to the zinc-containing alcohol dehydrogenase family.</text>
</comment>
<sequence length="433" mass="47350">MAQKAMGDEPVTLTKEKDIKTRPGLTQRACVWRGKEKVEVIDAQVPDVTDPQDAIVRITGSTLCGSDSHIFKGEIPQMTSGDILGHEACGIVESVGPDVRSDLKPGQRVVVSFSIACGTCRYCKEGLTTHCNNTNPSTVQGELYGSHTSAIFGYSGFVGPFSGGQAEWIRVPFANTNLLPVPDDVPDEKALYLSDIVCTSYHAVIDTGCQAGETVGVWGAGPIGLMACQWLKNVIKVDRLICVDGEPDRLALAAKLGAETINYKDHKDIVAYVREQVPNGLDRAIDCTGGRFAMGMLHKIERAVGLETDTPEIVEIEMKCLRKMGTLGLIQDMAAYSNHFPIGLVMMKAIRLIGCGQAPVQKYWKKLLEYIRDGTVDPTLILTHRITLEDLPKAYAAFTNHKMHFLKCFIETKFSQPRAAGTPELYKGNWDTA</sequence>
<dbReference type="InterPro" id="IPR013149">
    <property type="entry name" value="ADH-like_C"/>
</dbReference>
<dbReference type="InterPro" id="IPR002328">
    <property type="entry name" value="ADH_Zn_CS"/>
</dbReference>
<feature type="domain" description="Alcohol dehydrogenase-like N-terminal" evidence="7">
    <location>
        <begin position="51"/>
        <end position="183"/>
    </location>
</feature>
<dbReference type="GO" id="GO:0016491">
    <property type="term" value="F:oxidoreductase activity"/>
    <property type="evidence" value="ECO:0007669"/>
    <property type="project" value="UniProtKB-KW"/>
</dbReference>
<dbReference type="SUPFAM" id="SSF50129">
    <property type="entry name" value="GroES-like"/>
    <property type="match status" value="1"/>
</dbReference>
<dbReference type="SUPFAM" id="SSF51735">
    <property type="entry name" value="NAD(P)-binding Rossmann-fold domains"/>
    <property type="match status" value="1"/>
</dbReference>
<accession>A0A4P9XAB9</accession>
<evidence type="ECO:0000256" key="3">
    <source>
        <dbReference type="ARBA" id="ARBA00022833"/>
    </source>
</evidence>
<keyword evidence="4" id="KW-0560">Oxidoreductase</keyword>
<dbReference type="PANTHER" id="PTHR42813">
    <property type="entry name" value="ZINC-TYPE ALCOHOL DEHYDROGENASE-LIKE"/>
    <property type="match status" value="1"/>
</dbReference>
<dbReference type="Gene3D" id="3.90.180.10">
    <property type="entry name" value="Medium-chain alcohol dehydrogenases, catalytic domain"/>
    <property type="match status" value="1"/>
</dbReference>
<dbReference type="Proteomes" id="UP000274922">
    <property type="component" value="Unassembled WGS sequence"/>
</dbReference>
<protein>
    <recommendedName>
        <fullName evidence="10">GroES-like protein</fullName>
    </recommendedName>
</protein>
<evidence type="ECO:0000259" key="7">
    <source>
        <dbReference type="Pfam" id="PF08240"/>
    </source>
</evidence>
<proteinExistence type="inferred from homology"/>
<evidence type="ECO:0000256" key="2">
    <source>
        <dbReference type="ARBA" id="ARBA00022723"/>
    </source>
</evidence>
<name>A0A4P9XAB9_9FUNG</name>
<dbReference type="PROSITE" id="PS00059">
    <property type="entry name" value="ADH_ZINC"/>
    <property type="match status" value="1"/>
</dbReference>
<dbReference type="PANTHER" id="PTHR42813:SF1">
    <property type="entry name" value="DEHYDROGENASE, PUTATIVE (AFU_ORTHOLOGUE AFUA_5G03930)-RELATED"/>
    <property type="match status" value="1"/>
</dbReference>
<evidence type="ECO:0000259" key="6">
    <source>
        <dbReference type="Pfam" id="PF00107"/>
    </source>
</evidence>
<dbReference type="Pfam" id="PF08240">
    <property type="entry name" value="ADH_N"/>
    <property type="match status" value="1"/>
</dbReference>
<evidence type="ECO:0000313" key="8">
    <source>
        <dbReference type="EMBL" id="RKP02276.1"/>
    </source>
</evidence>
<comment type="cofactor">
    <cofactor evidence="1 5">
        <name>Zn(2+)</name>
        <dbReference type="ChEBI" id="CHEBI:29105"/>
    </cofactor>
</comment>
<evidence type="ECO:0000313" key="9">
    <source>
        <dbReference type="Proteomes" id="UP000274922"/>
    </source>
</evidence>
<dbReference type="InterPro" id="IPR036291">
    <property type="entry name" value="NAD(P)-bd_dom_sf"/>
</dbReference>
<organism evidence="8 9">
    <name type="scientific">Caulochytrium protostelioides</name>
    <dbReference type="NCBI Taxonomy" id="1555241"/>
    <lineage>
        <taxon>Eukaryota</taxon>
        <taxon>Fungi</taxon>
        <taxon>Fungi incertae sedis</taxon>
        <taxon>Chytridiomycota</taxon>
        <taxon>Chytridiomycota incertae sedis</taxon>
        <taxon>Chytridiomycetes</taxon>
        <taxon>Caulochytriales</taxon>
        <taxon>Caulochytriaceae</taxon>
        <taxon>Caulochytrium</taxon>
    </lineage>
</organism>
<dbReference type="InterPro" id="IPR011032">
    <property type="entry name" value="GroES-like_sf"/>
</dbReference>
<dbReference type="Pfam" id="PF00107">
    <property type="entry name" value="ADH_zinc_N"/>
    <property type="match status" value="1"/>
</dbReference>
<dbReference type="AlphaFoldDB" id="A0A4P9XAB9"/>
<evidence type="ECO:0000256" key="5">
    <source>
        <dbReference type="RuleBase" id="RU361277"/>
    </source>
</evidence>
<keyword evidence="3 5" id="KW-0862">Zinc</keyword>
<dbReference type="STRING" id="1555241.A0A4P9XAB9"/>
<keyword evidence="9" id="KW-1185">Reference proteome</keyword>